<reference evidence="1 2" key="1">
    <citation type="submission" date="2021-05" db="EMBL/GenBank/DDBJ databases">
        <title>Genome Assembly of Synthetic Allotetraploid Brassica napus Reveals Homoeologous Exchanges between Subgenomes.</title>
        <authorList>
            <person name="Davis J.T."/>
        </authorList>
    </citation>
    <scope>NUCLEOTIDE SEQUENCE [LARGE SCALE GENOMIC DNA]</scope>
    <source>
        <strain evidence="2">cv. Da-Ae</strain>
        <tissue evidence="1">Seedling</tissue>
    </source>
</reference>
<dbReference type="Proteomes" id="UP000824890">
    <property type="component" value="Unassembled WGS sequence"/>
</dbReference>
<accession>A0ABQ7XFW8</accession>
<organism evidence="1 2">
    <name type="scientific">Brassica napus</name>
    <name type="common">Rape</name>
    <dbReference type="NCBI Taxonomy" id="3708"/>
    <lineage>
        <taxon>Eukaryota</taxon>
        <taxon>Viridiplantae</taxon>
        <taxon>Streptophyta</taxon>
        <taxon>Embryophyta</taxon>
        <taxon>Tracheophyta</taxon>
        <taxon>Spermatophyta</taxon>
        <taxon>Magnoliopsida</taxon>
        <taxon>eudicotyledons</taxon>
        <taxon>Gunneridae</taxon>
        <taxon>Pentapetalae</taxon>
        <taxon>rosids</taxon>
        <taxon>malvids</taxon>
        <taxon>Brassicales</taxon>
        <taxon>Brassicaceae</taxon>
        <taxon>Brassiceae</taxon>
        <taxon>Brassica</taxon>
    </lineage>
</organism>
<proteinExistence type="predicted"/>
<sequence length="229" mass="25845">MSFTSHLQATNLMVVGAKSPGWSSPEGTKRVNKELSRGKYETALSLVKQLKGKTWLPLCLRLCQIEFSKKNFQEHKAITSPSEEDWFAGCSGSLCNVSILWMSMRDNVASVTGELVLPNQFMKDDVDLSVCLSRLYIVQDTEQLLLCDTWRNGNRTYAFICFFGYSEGFYSDVVKLNNVLHNGEGSTEMEKAAHIRWAASNTVSLLRSYNEARVSLAKAMAKPNRWCLY</sequence>
<evidence type="ECO:0000313" key="1">
    <source>
        <dbReference type="EMBL" id="KAH0854748.1"/>
    </source>
</evidence>
<protein>
    <submittedName>
        <fullName evidence="1">Uncharacterized protein</fullName>
    </submittedName>
</protein>
<evidence type="ECO:0000313" key="2">
    <source>
        <dbReference type="Proteomes" id="UP000824890"/>
    </source>
</evidence>
<dbReference type="EMBL" id="JAGKQM010000266">
    <property type="protein sequence ID" value="KAH0854748.1"/>
    <property type="molecule type" value="Genomic_DNA"/>
</dbReference>
<keyword evidence="2" id="KW-1185">Reference proteome</keyword>
<name>A0ABQ7XFW8_BRANA</name>
<gene>
    <name evidence="1" type="ORF">HID58_044851</name>
</gene>
<comment type="caution">
    <text evidence="1">The sequence shown here is derived from an EMBL/GenBank/DDBJ whole genome shotgun (WGS) entry which is preliminary data.</text>
</comment>